<accession>A0A1L9T6Q9</accession>
<proteinExistence type="predicted"/>
<dbReference type="EMBL" id="KV878593">
    <property type="protein sequence ID" value="OJJ55134.1"/>
    <property type="molecule type" value="Genomic_DNA"/>
</dbReference>
<feature type="transmembrane region" description="Helical" evidence="1">
    <location>
        <begin position="76"/>
        <end position="95"/>
    </location>
</feature>
<dbReference type="GeneID" id="63762988"/>
<evidence type="ECO:0000256" key="1">
    <source>
        <dbReference type="SAM" id="Phobius"/>
    </source>
</evidence>
<feature type="transmembrane region" description="Helical" evidence="1">
    <location>
        <begin position="115"/>
        <end position="133"/>
    </location>
</feature>
<keyword evidence="1" id="KW-0472">Membrane</keyword>
<dbReference type="OrthoDB" id="2560628at2759"/>
<dbReference type="Proteomes" id="UP000184356">
    <property type="component" value="Unassembled WGS sequence"/>
</dbReference>
<dbReference type="VEuPathDB" id="FungiDB:ASPSYDRAFT_448373"/>
<evidence type="ECO:0000313" key="4">
    <source>
        <dbReference type="Proteomes" id="UP000184356"/>
    </source>
</evidence>
<feature type="transmembrane region" description="Helical" evidence="1">
    <location>
        <begin position="253"/>
        <end position="274"/>
    </location>
</feature>
<keyword evidence="4" id="KW-1185">Reference proteome</keyword>
<keyword evidence="1" id="KW-0812">Transmembrane</keyword>
<sequence length="291" mass="32637">MNRLRLNTCYSRRTNPSTVANLPQDMSQITISDQKRSFAIAQLVIFSAIHIVQFVSRFIQERRYWHHTKRRGNARCFLYSWWGMIGILAQLRIAASVMMISNQKPSKPMLIAETVLQGIGLSPLLFEISLVLLRSGQAGRTGPGNSRHPGHLRFTLHFFRFPVIISIVLVLVGDLIDISACEIVGTVAFVLTFLLVWCIVLGMAARLRRLLPATGYRAVLLVLVSLPFLTLRIVYFLLSEHGSPRFDAITGDINVMIGMGLLMEVIVSILLIAARMVTEPLWSPLPETPLC</sequence>
<dbReference type="InterPro" id="IPR056119">
    <property type="entry name" value="DUF7702"/>
</dbReference>
<feature type="transmembrane region" description="Helical" evidence="1">
    <location>
        <begin position="216"/>
        <end position="238"/>
    </location>
</feature>
<evidence type="ECO:0000313" key="3">
    <source>
        <dbReference type="EMBL" id="OJJ55134.1"/>
    </source>
</evidence>
<feature type="domain" description="DUF7702" evidence="2">
    <location>
        <begin position="69"/>
        <end position="274"/>
    </location>
</feature>
<dbReference type="Pfam" id="PF24800">
    <property type="entry name" value="DUF7702"/>
    <property type="match status" value="1"/>
</dbReference>
<dbReference type="AlphaFoldDB" id="A0A1L9T6Q9"/>
<dbReference type="PANTHER" id="PTHR42109:SF2">
    <property type="entry name" value="INTEGRAL MEMBRANE PROTEIN"/>
    <property type="match status" value="1"/>
</dbReference>
<dbReference type="PANTHER" id="PTHR42109">
    <property type="entry name" value="UNPLACED GENOMIC SCAFFOLD UM_SCAF_CONTIG_1.265, WHOLE GENOME SHOTGUN SEQUENCE"/>
    <property type="match status" value="1"/>
</dbReference>
<dbReference type="RefSeq" id="XP_040698940.1">
    <property type="nucleotide sequence ID" value="XM_040846915.1"/>
</dbReference>
<keyword evidence="1" id="KW-1133">Transmembrane helix</keyword>
<feature type="transmembrane region" description="Helical" evidence="1">
    <location>
        <begin position="183"/>
        <end position="204"/>
    </location>
</feature>
<name>A0A1L9T6Q9_9EURO</name>
<reference evidence="4" key="1">
    <citation type="journal article" date="2017" name="Genome Biol.">
        <title>Comparative genomics reveals high biological diversity and specific adaptations in the industrially and medically important fungal genus Aspergillus.</title>
        <authorList>
            <person name="de Vries R.P."/>
            <person name="Riley R."/>
            <person name="Wiebenga A."/>
            <person name="Aguilar-Osorio G."/>
            <person name="Amillis S."/>
            <person name="Uchima C.A."/>
            <person name="Anderluh G."/>
            <person name="Asadollahi M."/>
            <person name="Askin M."/>
            <person name="Barry K."/>
            <person name="Battaglia E."/>
            <person name="Bayram O."/>
            <person name="Benocci T."/>
            <person name="Braus-Stromeyer S.A."/>
            <person name="Caldana C."/>
            <person name="Canovas D."/>
            <person name="Cerqueira G.C."/>
            <person name="Chen F."/>
            <person name="Chen W."/>
            <person name="Choi C."/>
            <person name="Clum A."/>
            <person name="Dos Santos R.A."/>
            <person name="Damasio A.R."/>
            <person name="Diallinas G."/>
            <person name="Emri T."/>
            <person name="Fekete E."/>
            <person name="Flipphi M."/>
            <person name="Freyberg S."/>
            <person name="Gallo A."/>
            <person name="Gournas C."/>
            <person name="Habgood R."/>
            <person name="Hainaut M."/>
            <person name="Harispe M.L."/>
            <person name="Henrissat B."/>
            <person name="Hilden K.S."/>
            <person name="Hope R."/>
            <person name="Hossain A."/>
            <person name="Karabika E."/>
            <person name="Karaffa L."/>
            <person name="Karanyi Z."/>
            <person name="Krasevec N."/>
            <person name="Kuo A."/>
            <person name="Kusch H."/>
            <person name="LaButti K."/>
            <person name="Lagendijk E.L."/>
            <person name="Lapidus A."/>
            <person name="Levasseur A."/>
            <person name="Lindquist E."/>
            <person name="Lipzen A."/>
            <person name="Logrieco A.F."/>
            <person name="MacCabe A."/>
            <person name="Maekelae M.R."/>
            <person name="Malavazi I."/>
            <person name="Melin P."/>
            <person name="Meyer V."/>
            <person name="Mielnichuk N."/>
            <person name="Miskei M."/>
            <person name="Molnar A.P."/>
            <person name="Mule G."/>
            <person name="Ngan C.Y."/>
            <person name="Orejas M."/>
            <person name="Orosz E."/>
            <person name="Ouedraogo J.P."/>
            <person name="Overkamp K.M."/>
            <person name="Park H.-S."/>
            <person name="Perrone G."/>
            <person name="Piumi F."/>
            <person name="Punt P.J."/>
            <person name="Ram A.F."/>
            <person name="Ramon A."/>
            <person name="Rauscher S."/>
            <person name="Record E."/>
            <person name="Riano-Pachon D.M."/>
            <person name="Robert V."/>
            <person name="Roehrig J."/>
            <person name="Ruller R."/>
            <person name="Salamov A."/>
            <person name="Salih N.S."/>
            <person name="Samson R.A."/>
            <person name="Sandor E."/>
            <person name="Sanguinetti M."/>
            <person name="Schuetze T."/>
            <person name="Sepcic K."/>
            <person name="Shelest E."/>
            <person name="Sherlock G."/>
            <person name="Sophianopoulou V."/>
            <person name="Squina F.M."/>
            <person name="Sun H."/>
            <person name="Susca A."/>
            <person name="Todd R.B."/>
            <person name="Tsang A."/>
            <person name="Unkles S.E."/>
            <person name="van de Wiele N."/>
            <person name="van Rossen-Uffink D."/>
            <person name="Oliveira J.V."/>
            <person name="Vesth T.C."/>
            <person name="Visser J."/>
            <person name="Yu J.-H."/>
            <person name="Zhou M."/>
            <person name="Andersen M.R."/>
            <person name="Archer D.B."/>
            <person name="Baker S.E."/>
            <person name="Benoit I."/>
            <person name="Brakhage A.A."/>
            <person name="Braus G.H."/>
            <person name="Fischer R."/>
            <person name="Frisvad J.C."/>
            <person name="Goldman G.H."/>
            <person name="Houbraken J."/>
            <person name="Oakley B."/>
            <person name="Pocsi I."/>
            <person name="Scazzocchio C."/>
            <person name="Seiboth B."/>
            <person name="vanKuyk P.A."/>
            <person name="Wortman J."/>
            <person name="Dyer P.S."/>
            <person name="Grigoriev I.V."/>
        </authorList>
    </citation>
    <scope>NUCLEOTIDE SEQUENCE [LARGE SCALE GENOMIC DNA]</scope>
    <source>
        <strain evidence="4">CBS 593.65</strain>
    </source>
</reference>
<protein>
    <recommendedName>
        <fullName evidence="2">DUF7702 domain-containing protein</fullName>
    </recommendedName>
</protein>
<evidence type="ECO:0000259" key="2">
    <source>
        <dbReference type="Pfam" id="PF24800"/>
    </source>
</evidence>
<organism evidence="3 4">
    <name type="scientific">Aspergillus sydowii CBS 593.65</name>
    <dbReference type="NCBI Taxonomy" id="1036612"/>
    <lineage>
        <taxon>Eukaryota</taxon>
        <taxon>Fungi</taxon>
        <taxon>Dikarya</taxon>
        <taxon>Ascomycota</taxon>
        <taxon>Pezizomycotina</taxon>
        <taxon>Eurotiomycetes</taxon>
        <taxon>Eurotiomycetidae</taxon>
        <taxon>Eurotiales</taxon>
        <taxon>Aspergillaceae</taxon>
        <taxon>Aspergillus</taxon>
        <taxon>Aspergillus subgen. Nidulantes</taxon>
    </lineage>
</organism>
<feature type="transmembrane region" description="Helical" evidence="1">
    <location>
        <begin position="154"/>
        <end position="171"/>
    </location>
</feature>
<gene>
    <name evidence="3" type="ORF">ASPSYDRAFT_448373</name>
</gene>
<feature type="transmembrane region" description="Helical" evidence="1">
    <location>
        <begin position="37"/>
        <end position="55"/>
    </location>
</feature>